<feature type="transmembrane region" description="Helical" evidence="6">
    <location>
        <begin position="33"/>
        <end position="55"/>
    </location>
</feature>
<dbReference type="AlphaFoldDB" id="A0A418WHI7"/>
<evidence type="ECO:0000256" key="6">
    <source>
        <dbReference type="SAM" id="Phobius"/>
    </source>
</evidence>
<organism evidence="7 8">
    <name type="scientific">Oleomonas cavernae</name>
    <dbReference type="NCBI Taxonomy" id="2320859"/>
    <lineage>
        <taxon>Bacteria</taxon>
        <taxon>Pseudomonadati</taxon>
        <taxon>Pseudomonadota</taxon>
        <taxon>Alphaproteobacteria</taxon>
        <taxon>Acetobacterales</taxon>
        <taxon>Acetobacteraceae</taxon>
        <taxon>Oleomonas</taxon>
    </lineage>
</organism>
<feature type="transmembrane region" description="Helical" evidence="6">
    <location>
        <begin position="5"/>
        <end position="27"/>
    </location>
</feature>
<comment type="caution">
    <text evidence="7">The sequence shown here is derived from an EMBL/GenBank/DDBJ whole genome shotgun (WGS) entry which is preliminary data.</text>
</comment>
<comment type="subcellular location">
    <subcellularLocation>
        <location evidence="1">Cell membrane</location>
        <topology evidence="1">Multi-pass membrane protein</topology>
    </subcellularLocation>
</comment>
<evidence type="ECO:0000256" key="5">
    <source>
        <dbReference type="ARBA" id="ARBA00023136"/>
    </source>
</evidence>
<dbReference type="RefSeq" id="WP_119781347.1">
    <property type="nucleotide sequence ID" value="NZ_QYUK01000011.1"/>
</dbReference>
<evidence type="ECO:0000313" key="8">
    <source>
        <dbReference type="Proteomes" id="UP000284605"/>
    </source>
</evidence>
<gene>
    <name evidence="7" type="ORF">D3874_22830</name>
</gene>
<evidence type="ECO:0000256" key="4">
    <source>
        <dbReference type="ARBA" id="ARBA00022989"/>
    </source>
</evidence>
<keyword evidence="2" id="KW-1003">Cell membrane</keyword>
<evidence type="ECO:0000256" key="3">
    <source>
        <dbReference type="ARBA" id="ARBA00022692"/>
    </source>
</evidence>
<dbReference type="GO" id="GO:0005886">
    <property type="term" value="C:plasma membrane"/>
    <property type="evidence" value="ECO:0007669"/>
    <property type="project" value="UniProtKB-SubCell"/>
</dbReference>
<proteinExistence type="predicted"/>
<evidence type="ECO:0000256" key="2">
    <source>
        <dbReference type="ARBA" id="ARBA00022475"/>
    </source>
</evidence>
<dbReference type="Pfam" id="PF03626">
    <property type="entry name" value="COX4_pro"/>
    <property type="match status" value="1"/>
</dbReference>
<dbReference type="OrthoDB" id="7475184at2"/>
<keyword evidence="4 6" id="KW-1133">Transmembrane helix</keyword>
<dbReference type="Proteomes" id="UP000284605">
    <property type="component" value="Unassembled WGS sequence"/>
</dbReference>
<name>A0A418WHI7_9PROT</name>
<dbReference type="InterPro" id="IPR005171">
    <property type="entry name" value="Cyt_c_oxidase_su4_prok"/>
</dbReference>
<sequence length="89" mass="9376">MKAIVLGPITAVWLILVAVTGLSGWLYENEYGVAWAAAVILVFASLKILLIMAYFMELKGAPAAWRVAMGCWLAAVTVAVLSGGLVPAL</sequence>
<keyword evidence="8" id="KW-1185">Reference proteome</keyword>
<evidence type="ECO:0008006" key="9">
    <source>
        <dbReference type="Google" id="ProtNLM"/>
    </source>
</evidence>
<protein>
    <recommendedName>
        <fullName evidence="9">Cytochrome C oxidase subunit IV</fullName>
    </recommendedName>
</protein>
<evidence type="ECO:0000256" key="1">
    <source>
        <dbReference type="ARBA" id="ARBA00004651"/>
    </source>
</evidence>
<keyword evidence="3 6" id="KW-0812">Transmembrane</keyword>
<evidence type="ECO:0000313" key="7">
    <source>
        <dbReference type="EMBL" id="RJF89455.1"/>
    </source>
</evidence>
<dbReference type="EMBL" id="QYUK01000011">
    <property type="protein sequence ID" value="RJF89455.1"/>
    <property type="molecule type" value="Genomic_DNA"/>
</dbReference>
<feature type="transmembrane region" description="Helical" evidence="6">
    <location>
        <begin position="67"/>
        <end position="86"/>
    </location>
</feature>
<keyword evidence="5 6" id="KW-0472">Membrane</keyword>
<accession>A0A418WHI7</accession>
<reference evidence="7 8" key="1">
    <citation type="submission" date="2018-09" db="EMBL/GenBank/DDBJ databases">
        <authorList>
            <person name="Zhu H."/>
        </authorList>
    </citation>
    <scope>NUCLEOTIDE SEQUENCE [LARGE SCALE GENOMIC DNA]</scope>
    <source>
        <strain evidence="7 8">K1W22B-8</strain>
    </source>
</reference>